<feature type="transmembrane region" description="Helical" evidence="4">
    <location>
        <begin position="94"/>
        <end position="118"/>
    </location>
</feature>
<feature type="transmembrane region" description="Helical" evidence="4">
    <location>
        <begin position="21"/>
        <end position="42"/>
    </location>
</feature>
<dbReference type="EMBL" id="SRLO01000026">
    <property type="protein sequence ID" value="TNN84566.1"/>
    <property type="molecule type" value="Genomic_DNA"/>
</dbReference>
<comment type="caution">
    <text evidence="5">The sequence shown here is derived from an EMBL/GenBank/DDBJ whole genome shotgun (WGS) entry which is preliminary data.</text>
</comment>
<reference evidence="5 6" key="1">
    <citation type="submission" date="2019-03" db="EMBL/GenBank/DDBJ databases">
        <title>First draft genome of Liparis tanakae, snailfish: a comprehensive survey of snailfish specific genes.</title>
        <authorList>
            <person name="Kim W."/>
            <person name="Song I."/>
            <person name="Jeong J.-H."/>
            <person name="Kim D."/>
            <person name="Kim S."/>
            <person name="Ryu S."/>
            <person name="Song J.Y."/>
            <person name="Lee S.K."/>
        </authorList>
    </citation>
    <scope>NUCLEOTIDE SEQUENCE [LARGE SCALE GENOMIC DNA]</scope>
    <source>
        <tissue evidence="5">Muscle</tissue>
    </source>
</reference>
<gene>
    <name evidence="5" type="primary">slc38a11</name>
    <name evidence="5" type="ORF">EYF80_005266</name>
</gene>
<dbReference type="Proteomes" id="UP000314294">
    <property type="component" value="Unassembled WGS sequence"/>
</dbReference>
<evidence type="ECO:0000313" key="6">
    <source>
        <dbReference type="Proteomes" id="UP000314294"/>
    </source>
</evidence>
<feature type="transmembrane region" description="Helical" evidence="4">
    <location>
        <begin position="138"/>
        <end position="160"/>
    </location>
</feature>
<dbReference type="AlphaFoldDB" id="A0A4Z2J305"/>
<protein>
    <submittedName>
        <fullName evidence="5">Putative sodium-coupled neutral amino acid transporter 11</fullName>
    </submittedName>
</protein>
<feature type="transmembrane region" description="Helical" evidence="4">
    <location>
        <begin position="62"/>
        <end position="82"/>
    </location>
</feature>
<sequence>MRVRVRKQGLPYALNQAGLPFGLLLLVVVAVITAFICHHNSFLIYGSLERPTLANWSRVTHASVGSALIISAAFAVAGYTTFTGYTQVCASISLAYDCLGVVLVLNGVLSATPLIFIIPSACFIKLSPGRWFRRENVFPTILILIGLLVMIPGLIMTVLYPQDCSHGAEMFYCADANVSGTVPPV</sequence>
<keyword evidence="4" id="KW-0472">Membrane</keyword>
<keyword evidence="4" id="KW-0812">Transmembrane</keyword>
<dbReference type="PANTHER" id="PTHR22950">
    <property type="entry name" value="AMINO ACID TRANSPORTER"/>
    <property type="match status" value="1"/>
</dbReference>
<proteinExistence type="inferred from homology"/>
<accession>A0A4Z2J305</accession>
<keyword evidence="3" id="KW-0029">Amino-acid transport</keyword>
<dbReference type="PANTHER" id="PTHR22950:SF458">
    <property type="entry name" value="SODIUM-COUPLED NEUTRAL AMINO ACID TRANSPORTER 11-RELATED"/>
    <property type="match status" value="1"/>
</dbReference>
<dbReference type="OrthoDB" id="28208at2759"/>
<evidence type="ECO:0000256" key="2">
    <source>
        <dbReference type="ARBA" id="ARBA00022448"/>
    </source>
</evidence>
<name>A0A4Z2J305_9TELE</name>
<dbReference type="GO" id="GO:0015179">
    <property type="term" value="F:L-amino acid transmembrane transporter activity"/>
    <property type="evidence" value="ECO:0007669"/>
    <property type="project" value="TreeGrafter"/>
</dbReference>
<comment type="similarity">
    <text evidence="1">Belongs to the amino acid/polyamine transporter 2 family.</text>
</comment>
<evidence type="ECO:0000256" key="1">
    <source>
        <dbReference type="ARBA" id="ARBA00008066"/>
    </source>
</evidence>
<dbReference type="GO" id="GO:0016020">
    <property type="term" value="C:membrane"/>
    <property type="evidence" value="ECO:0007669"/>
    <property type="project" value="TreeGrafter"/>
</dbReference>
<evidence type="ECO:0000256" key="4">
    <source>
        <dbReference type="SAM" id="Phobius"/>
    </source>
</evidence>
<evidence type="ECO:0000313" key="5">
    <source>
        <dbReference type="EMBL" id="TNN84566.1"/>
    </source>
</evidence>
<evidence type="ECO:0000256" key="3">
    <source>
        <dbReference type="ARBA" id="ARBA00022970"/>
    </source>
</evidence>
<organism evidence="5 6">
    <name type="scientific">Liparis tanakae</name>
    <name type="common">Tanaka's snailfish</name>
    <dbReference type="NCBI Taxonomy" id="230148"/>
    <lineage>
        <taxon>Eukaryota</taxon>
        <taxon>Metazoa</taxon>
        <taxon>Chordata</taxon>
        <taxon>Craniata</taxon>
        <taxon>Vertebrata</taxon>
        <taxon>Euteleostomi</taxon>
        <taxon>Actinopterygii</taxon>
        <taxon>Neopterygii</taxon>
        <taxon>Teleostei</taxon>
        <taxon>Neoteleostei</taxon>
        <taxon>Acanthomorphata</taxon>
        <taxon>Eupercaria</taxon>
        <taxon>Perciformes</taxon>
        <taxon>Cottioidei</taxon>
        <taxon>Cottales</taxon>
        <taxon>Liparidae</taxon>
        <taxon>Liparis</taxon>
    </lineage>
</organism>
<keyword evidence="6" id="KW-1185">Reference proteome</keyword>
<keyword evidence="2" id="KW-0813">Transport</keyword>
<keyword evidence="4" id="KW-1133">Transmembrane helix</keyword>